<organism evidence="1">
    <name type="scientific">Siphoviridae sp. ctzSN25</name>
    <dbReference type="NCBI Taxonomy" id="2826529"/>
    <lineage>
        <taxon>Viruses</taxon>
        <taxon>Duplodnaviria</taxon>
        <taxon>Heunggongvirae</taxon>
        <taxon>Uroviricota</taxon>
        <taxon>Caudoviricetes</taxon>
    </lineage>
</organism>
<sequence length="51" mass="6073">MSKFRALVYNIEKLRKEMNRKEILERALAIEIAEGRLHKSIPYGELKATWK</sequence>
<name>A0A8S5QVS6_9CAUD</name>
<accession>A0A8S5QVS6</accession>
<reference evidence="1" key="1">
    <citation type="journal article" date="2021" name="Proc. Natl. Acad. Sci. U.S.A.">
        <title>A Catalog of Tens of Thousands of Viruses from Human Metagenomes Reveals Hidden Associations with Chronic Diseases.</title>
        <authorList>
            <person name="Tisza M.J."/>
            <person name="Buck C.B."/>
        </authorList>
    </citation>
    <scope>NUCLEOTIDE SEQUENCE</scope>
    <source>
        <strain evidence="1">CtzSN25</strain>
    </source>
</reference>
<proteinExistence type="predicted"/>
<evidence type="ECO:0000313" key="1">
    <source>
        <dbReference type="EMBL" id="DAE22963.1"/>
    </source>
</evidence>
<dbReference type="EMBL" id="BK015743">
    <property type="protein sequence ID" value="DAE22963.1"/>
    <property type="molecule type" value="Genomic_DNA"/>
</dbReference>
<protein>
    <submittedName>
        <fullName evidence="1">Uncharacterized protein</fullName>
    </submittedName>
</protein>